<dbReference type="GO" id="GO:0030246">
    <property type="term" value="F:carbohydrate binding"/>
    <property type="evidence" value="ECO:0007669"/>
    <property type="project" value="UniProtKB-KW"/>
</dbReference>
<evidence type="ECO:0000256" key="14">
    <source>
        <dbReference type="ARBA" id="ARBA00022840"/>
    </source>
</evidence>
<evidence type="ECO:0000256" key="13">
    <source>
        <dbReference type="ARBA" id="ARBA00022821"/>
    </source>
</evidence>
<keyword evidence="5" id="KW-1003">Cell membrane</keyword>
<evidence type="ECO:0000256" key="22">
    <source>
        <dbReference type="PROSITE-ProRule" id="PRU10141"/>
    </source>
</evidence>
<dbReference type="Gene3D" id="2.60.120.200">
    <property type="match status" value="1"/>
</dbReference>
<evidence type="ECO:0000256" key="18">
    <source>
        <dbReference type="ARBA" id="ARBA00023180"/>
    </source>
</evidence>
<keyword evidence="9" id="KW-0732">Signal</keyword>
<dbReference type="GO" id="GO:0005524">
    <property type="term" value="F:ATP binding"/>
    <property type="evidence" value="ECO:0007669"/>
    <property type="project" value="UniProtKB-UniRule"/>
</dbReference>
<feature type="region of interest" description="Disordered" evidence="23">
    <location>
        <begin position="682"/>
        <end position="712"/>
    </location>
</feature>
<feature type="transmembrane region" description="Helical" evidence="24">
    <location>
        <begin position="30"/>
        <end position="50"/>
    </location>
</feature>
<dbReference type="InterPro" id="IPR017441">
    <property type="entry name" value="Protein_kinase_ATP_BS"/>
</dbReference>
<dbReference type="GO" id="GO:0009626">
    <property type="term" value="P:plant-type hypersensitive response"/>
    <property type="evidence" value="ECO:0007669"/>
    <property type="project" value="UniProtKB-ARBA"/>
</dbReference>
<evidence type="ECO:0000256" key="3">
    <source>
        <dbReference type="ARBA" id="ARBA00008536"/>
    </source>
</evidence>
<dbReference type="Gene3D" id="3.30.200.20">
    <property type="entry name" value="Phosphorylase Kinase, domain 1"/>
    <property type="match status" value="1"/>
</dbReference>
<evidence type="ECO:0000313" key="27">
    <source>
        <dbReference type="Proteomes" id="UP001163823"/>
    </source>
</evidence>
<feature type="domain" description="Protein kinase" evidence="25">
    <location>
        <begin position="384"/>
        <end position="662"/>
    </location>
</feature>
<dbReference type="CDD" id="cd14066">
    <property type="entry name" value="STKc_IRAK"/>
    <property type="match status" value="1"/>
</dbReference>
<evidence type="ECO:0000256" key="23">
    <source>
        <dbReference type="SAM" id="MobiDB-lite"/>
    </source>
</evidence>
<keyword evidence="7" id="KW-0808">Transferase</keyword>
<dbReference type="PROSITE" id="PS50011">
    <property type="entry name" value="PROTEIN_KINASE_DOM"/>
    <property type="match status" value="1"/>
</dbReference>
<dbReference type="FunFam" id="2.60.120.200:FF:000103">
    <property type="entry name" value="L-type lectin-domain containing receptor kinase IX.1"/>
    <property type="match status" value="1"/>
</dbReference>
<dbReference type="GO" id="GO:0005886">
    <property type="term" value="C:plasma membrane"/>
    <property type="evidence" value="ECO:0007669"/>
    <property type="project" value="UniProtKB-SubCell"/>
</dbReference>
<evidence type="ECO:0000256" key="16">
    <source>
        <dbReference type="ARBA" id="ARBA00023136"/>
    </source>
</evidence>
<dbReference type="GO" id="GO:0004674">
    <property type="term" value="F:protein serine/threonine kinase activity"/>
    <property type="evidence" value="ECO:0007669"/>
    <property type="project" value="UniProtKB-KW"/>
</dbReference>
<dbReference type="FunFam" id="3.30.200.20:FF:000168">
    <property type="entry name" value="L-type lectin-domain containing receptor kinase IX.1"/>
    <property type="match status" value="1"/>
</dbReference>
<feature type="binding site" evidence="22">
    <location>
        <position position="417"/>
    </location>
    <ligand>
        <name>ATP</name>
        <dbReference type="ChEBI" id="CHEBI:30616"/>
    </ligand>
</feature>
<evidence type="ECO:0000256" key="8">
    <source>
        <dbReference type="ARBA" id="ARBA00022692"/>
    </source>
</evidence>
<dbReference type="PROSITE" id="PS00308">
    <property type="entry name" value="LECTIN_LEGUME_ALPHA"/>
    <property type="match status" value="1"/>
</dbReference>
<comment type="similarity">
    <text evidence="2">Belongs to the leguminous lectin family.</text>
</comment>
<protein>
    <submittedName>
        <fullName evidence="26">Receptor lectin kinase</fullName>
    </submittedName>
</protein>
<evidence type="ECO:0000256" key="19">
    <source>
        <dbReference type="ARBA" id="ARBA00058054"/>
    </source>
</evidence>
<keyword evidence="12 26" id="KW-0418">Kinase</keyword>
<keyword evidence="17 26" id="KW-0675">Receptor</keyword>
<dbReference type="KEGG" id="qsa:O6P43_031682"/>
<dbReference type="AlphaFoldDB" id="A0AAD7P9L7"/>
<name>A0AAD7P9L7_QUISA</name>
<dbReference type="InterPro" id="IPR013320">
    <property type="entry name" value="ConA-like_dom_sf"/>
</dbReference>
<comment type="subcellular location">
    <subcellularLocation>
        <location evidence="1">Cell membrane</location>
        <topology evidence="1">Single-pass type I membrane protein</topology>
    </subcellularLocation>
</comment>
<keyword evidence="14 22" id="KW-0067">ATP-binding</keyword>
<reference evidence="26" key="1">
    <citation type="journal article" date="2023" name="Science">
        <title>Elucidation of the pathway for biosynthesis of saponin adjuvants from the soapbark tree.</title>
        <authorList>
            <person name="Reed J."/>
            <person name="Orme A."/>
            <person name="El-Demerdash A."/>
            <person name="Owen C."/>
            <person name="Martin L.B.B."/>
            <person name="Misra R.C."/>
            <person name="Kikuchi S."/>
            <person name="Rejzek M."/>
            <person name="Martin A.C."/>
            <person name="Harkess A."/>
            <person name="Leebens-Mack J."/>
            <person name="Louveau T."/>
            <person name="Stephenson M.J."/>
            <person name="Osbourn A."/>
        </authorList>
    </citation>
    <scope>NUCLEOTIDE SEQUENCE</scope>
    <source>
        <strain evidence="26">S10</strain>
    </source>
</reference>
<dbReference type="InterPro" id="IPR000985">
    <property type="entry name" value="Lectin_LegA_CS"/>
</dbReference>
<dbReference type="Pfam" id="PF00069">
    <property type="entry name" value="Pkinase"/>
    <property type="match status" value="1"/>
</dbReference>
<evidence type="ECO:0000256" key="24">
    <source>
        <dbReference type="SAM" id="Phobius"/>
    </source>
</evidence>
<comment type="subunit">
    <text evidence="21">Interacts with ABCG40.</text>
</comment>
<dbReference type="EMBL" id="JARAOO010000013">
    <property type="protein sequence ID" value="KAJ7946800.1"/>
    <property type="molecule type" value="Genomic_DNA"/>
</dbReference>
<keyword evidence="18" id="KW-0325">Glycoprotein</keyword>
<dbReference type="InterPro" id="IPR001220">
    <property type="entry name" value="Legume_lectin_dom"/>
</dbReference>
<comment type="function">
    <text evidence="19">Involved in resistance response to the pathogenic oomycetes Phytophthora infestans and Phytophthora capsici.</text>
</comment>
<comment type="similarity">
    <text evidence="4">In the C-terminal section; belongs to the protein kinase superfamily. Ser/Thr protein kinase family.</text>
</comment>
<dbReference type="PROSITE" id="PS00107">
    <property type="entry name" value="PROTEIN_KINASE_ATP"/>
    <property type="match status" value="1"/>
</dbReference>
<comment type="similarity">
    <text evidence="3">In the N-terminal section; belongs to the leguminous lectin family.</text>
</comment>
<dbReference type="PROSITE" id="PS00108">
    <property type="entry name" value="PROTEIN_KINASE_ST"/>
    <property type="match status" value="1"/>
</dbReference>
<evidence type="ECO:0000256" key="9">
    <source>
        <dbReference type="ARBA" id="ARBA00022729"/>
    </source>
</evidence>
<evidence type="ECO:0000256" key="6">
    <source>
        <dbReference type="ARBA" id="ARBA00022527"/>
    </source>
</evidence>
<evidence type="ECO:0000256" key="4">
    <source>
        <dbReference type="ARBA" id="ARBA00010217"/>
    </source>
</evidence>
<dbReference type="Proteomes" id="UP001163823">
    <property type="component" value="Chromosome 13"/>
</dbReference>
<comment type="caution">
    <text evidence="26">The sequence shown here is derived from an EMBL/GenBank/DDBJ whole genome shotgun (WGS) entry which is preliminary data.</text>
</comment>
<evidence type="ECO:0000256" key="17">
    <source>
        <dbReference type="ARBA" id="ARBA00023170"/>
    </source>
</evidence>
<evidence type="ECO:0000256" key="5">
    <source>
        <dbReference type="ARBA" id="ARBA00022475"/>
    </source>
</evidence>
<dbReference type="InterPro" id="IPR050528">
    <property type="entry name" value="L-type_Lectin-RKs"/>
</dbReference>
<dbReference type="SUPFAM" id="SSF56112">
    <property type="entry name" value="Protein kinase-like (PK-like)"/>
    <property type="match status" value="1"/>
</dbReference>
<evidence type="ECO:0000256" key="2">
    <source>
        <dbReference type="ARBA" id="ARBA00007606"/>
    </source>
</evidence>
<keyword evidence="10" id="KW-0430">Lectin</keyword>
<gene>
    <name evidence="26" type="ORF">O6P43_031682</name>
</gene>
<feature type="non-terminal residue" evidence="26">
    <location>
        <position position="725"/>
    </location>
</feature>
<evidence type="ECO:0000313" key="26">
    <source>
        <dbReference type="EMBL" id="KAJ7946800.1"/>
    </source>
</evidence>
<evidence type="ECO:0000256" key="20">
    <source>
        <dbReference type="ARBA" id="ARBA00058818"/>
    </source>
</evidence>
<evidence type="ECO:0000256" key="1">
    <source>
        <dbReference type="ARBA" id="ARBA00004251"/>
    </source>
</evidence>
<evidence type="ECO:0000256" key="11">
    <source>
        <dbReference type="ARBA" id="ARBA00022741"/>
    </source>
</evidence>
<dbReference type="InterPro" id="IPR011009">
    <property type="entry name" value="Kinase-like_dom_sf"/>
</dbReference>
<dbReference type="GO" id="GO:0002229">
    <property type="term" value="P:defense response to oomycetes"/>
    <property type="evidence" value="ECO:0007669"/>
    <property type="project" value="UniProtKB-ARBA"/>
</dbReference>
<accession>A0AAD7P9L7</accession>
<proteinExistence type="inferred from homology"/>
<dbReference type="SUPFAM" id="SSF49899">
    <property type="entry name" value="Concanavalin A-like lectins/glucanases"/>
    <property type="match status" value="1"/>
</dbReference>
<dbReference type="SMART" id="SM00220">
    <property type="entry name" value="S_TKc"/>
    <property type="match status" value="1"/>
</dbReference>
<keyword evidence="15 24" id="KW-1133">Transmembrane helix</keyword>
<comment type="function">
    <text evidence="20">Promotes hydrogen peroxide H(2)O(2) production and cell death.</text>
</comment>
<keyword evidence="27" id="KW-1185">Reference proteome</keyword>
<keyword evidence="8 24" id="KW-0812">Transmembrane</keyword>
<evidence type="ECO:0000259" key="25">
    <source>
        <dbReference type="PROSITE" id="PS50011"/>
    </source>
</evidence>
<keyword evidence="16 24" id="KW-0472">Membrane</keyword>
<keyword evidence="13" id="KW-0611">Plant defense</keyword>
<dbReference type="FunFam" id="1.10.510.10:FF:000240">
    <property type="entry name" value="Lectin-domain containing receptor kinase A4.3"/>
    <property type="match status" value="1"/>
</dbReference>
<evidence type="ECO:0000256" key="7">
    <source>
        <dbReference type="ARBA" id="ARBA00022679"/>
    </source>
</evidence>
<dbReference type="InterPro" id="IPR000719">
    <property type="entry name" value="Prot_kinase_dom"/>
</dbReference>
<organism evidence="26 27">
    <name type="scientific">Quillaja saponaria</name>
    <name type="common">Soap bark tree</name>
    <dbReference type="NCBI Taxonomy" id="32244"/>
    <lineage>
        <taxon>Eukaryota</taxon>
        <taxon>Viridiplantae</taxon>
        <taxon>Streptophyta</taxon>
        <taxon>Embryophyta</taxon>
        <taxon>Tracheophyta</taxon>
        <taxon>Spermatophyta</taxon>
        <taxon>Magnoliopsida</taxon>
        <taxon>eudicotyledons</taxon>
        <taxon>Gunneridae</taxon>
        <taxon>Pentapetalae</taxon>
        <taxon>rosids</taxon>
        <taxon>fabids</taxon>
        <taxon>Fabales</taxon>
        <taxon>Quillajaceae</taxon>
        <taxon>Quillaja</taxon>
    </lineage>
</organism>
<evidence type="ECO:0000256" key="12">
    <source>
        <dbReference type="ARBA" id="ARBA00022777"/>
    </source>
</evidence>
<dbReference type="Pfam" id="PF00139">
    <property type="entry name" value="Lectin_legB"/>
    <property type="match status" value="1"/>
</dbReference>
<dbReference type="Gene3D" id="1.10.510.10">
    <property type="entry name" value="Transferase(Phosphotransferase) domain 1"/>
    <property type="match status" value="1"/>
</dbReference>
<feature type="transmembrane region" description="Helical" evidence="24">
    <location>
        <begin position="320"/>
        <end position="341"/>
    </location>
</feature>
<dbReference type="PANTHER" id="PTHR27007">
    <property type="match status" value="1"/>
</dbReference>
<sequence>YNFQHDQAPKMLPRISKTIIFHLPNPNFPVHFLMIFIFFLLIIPFSAYSLTFNFTSFDPNDKNITYERSAYPADKVIQLVANQRDKVTTASVGRATYHQSMHLWDKTTRNLTDFTTHFSFAIDSRGSSSYGDGMAFFLAPAGSKIPSNVTKGGAMGLTPDDQPLNSTYNQFVAVEFDIYKNAWDPPNAHVGIDINSLKSAANLTWWANITTGKLNEAWISYNSSTLNLSVVFTGSSNNTTVHQHLFDIIDLRLYLPDRVTFGFSAATGNLSAIHSVHSWDFSSTLDITDNLTDTQNPVAGAPILNLAPNKRRKNMVGLKVGLGIGGSVLACGLLLICFSLWKKLKKTDEDDHHGFDEFIDDDFERETGPKKYKYAELALATKNFKDEEKLGQGGFGSVYKGFLRDSNSYIAVKRVAKGSKQGIKEYASEVRIISRLRHRNLVQLLGWCHERKELLLVYEYLPNGSLDVHLFKEHILLTWERRYKIAQDLASALLYLHEEWEQCVLHRDIKASNIMLDSSFNAKLGDFGLARLVDHAKGSQTTVLAGTMGYMAPECSTTYRSSKESDVYSFGVVALEIACGRKPVNPRAEENQIVMVEWVWELYGSGKILEAADPRLSKDFDEQQMKCLVVLGLWCAHPDPSFRPSIRHAIQVLNFETPLPELPSSLPIPTYNTRLMKSPTSSFGTNVLEGSQNQDSSYSHNTNSSQFTTSSVDASPSASLILFLQ</sequence>
<evidence type="ECO:0000256" key="21">
    <source>
        <dbReference type="ARBA" id="ARBA00063357"/>
    </source>
</evidence>
<evidence type="ECO:0000256" key="10">
    <source>
        <dbReference type="ARBA" id="ARBA00022734"/>
    </source>
</evidence>
<evidence type="ECO:0000256" key="15">
    <source>
        <dbReference type="ARBA" id="ARBA00022989"/>
    </source>
</evidence>
<dbReference type="CDD" id="cd06899">
    <property type="entry name" value="lectin_legume_LecRK_Arcelin_ConA"/>
    <property type="match status" value="1"/>
</dbReference>
<keyword evidence="6" id="KW-0723">Serine/threonine-protein kinase</keyword>
<dbReference type="InterPro" id="IPR008271">
    <property type="entry name" value="Ser/Thr_kinase_AS"/>
</dbReference>
<keyword evidence="11 22" id="KW-0547">Nucleotide-binding</keyword>